<proteinExistence type="predicted"/>
<dbReference type="Pfam" id="PF02082">
    <property type="entry name" value="Rrf2"/>
    <property type="match status" value="1"/>
</dbReference>
<dbReference type="EMBL" id="QUAJ01000020">
    <property type="protein sequence ID" value="REI40403.1"/>
    <property type="molecule type" value="Genomic_DNA"/>
</dbReference>
<dbReference type="RefSeq" id="WP_114642945.1">
    <property type="nucleotide sequence ID" value="NZ_JAACIO010000021.1"/>
</dbReference>
<reference evidence="1 2" key="1">
    <citation type="submission" date="2018-08" db="EMBL/GenBank/DDBJ databases">
        <title>Draft genome sequence of Psychrilyobacter sp. strain SD5 isolated from Black Sea water.</title>
        <authorList>
            <person name="Yadav S."/>
            <person name="Villanueva L."/>
            <person name="Damste J.S.S."/>
        </authorList>
    </citation>
    <scope>NUCLEOTIDE SEQUENCE [LARGE SCALE GENOMIC DNA]</scope>
    <source>
        <strain evidence="1 2">SD5</strain>
    </source>
</reference>
<protein>
    <submittedName>
        <fullName evidence="1">Uncharacterized protein</fullName>
    </submittedName>
</protein>
<organism evidence="1 2">
    <name type="scientific">Psychrilyobacter piezotolerans</name>
    <dbReference type="NCBI Taxonomy" id="2293438"/>
    <lineage>
        <taxon>Bacteria</taxon>
        <taxon>Fusobacteriati</taxon>
        <taxon>Fusobacteriota</taxon>
        <taxon>Fusobacteriia</taxon>
        <taxon>Fusobacteriales</taxon>
        <taxon>Fusobacteriaceae</taxon>
        <taxon>Psychrilyobacter</taxon>
    </lineage>
</organism>
<accession>A0ABX9KF57</accession>
<name>A0ABX9KF57_9FUSO</name>
<dbReference type="Gene3D" id="1.10.10.10">
    <property type="entry name" value="Winged helix-like DNA-binding domain superfamily/Winged helix DNA-binding domain"/>
    <property type="match status" value="1"/>
</dbReference>
<gene>
    <name evidence="1" type="ORF">DYH56_11120</name>
</gene>
<dbReference type="InterPro" id="IPR036390">
    <property type="entry name" value="WH_DNA-bd_sf"/>
</dbReference>
<evidence type="ECO:0000313" key="1">
    <source>
        <dbReference type="EMBL" id="REI40403.1"/>
    </source>
</evidence>
<dbReference type="InterPro" id="IPR000944">
    <property type="entry name" value="Tscrpt_reg_Rrf2"/>
</dbReference>
<sequence>MNKNMSEDIAFFNLLRGLIAPKLGNETLDYTISISDLANKMEMDIKIISKFLKKLKEDGLVNVLNGVDGNVNLHFEKTHDKLLEIISVDAVEETISDMSDFIEKKKSHFNINYENEYISRYALEIKNLMDEKGQNTDLSEIISKGIKEILSEEKNRTLLNKTIFEIAKEADEDDLKKLEEIIYFKLNLPVEENPFYVTLFLTAISYQIQYL</sequence>
<keyword evidence="2" id="KW-1185">Reference proteome</keyword>
<dbReference type="SUPFAM" id="SSF46785">
    <property type="entry name" value="Winged helix' DNA-binding domain"/>
    <property type="match status" value="1"/>
</dbReference>
<comment type="caution">
    <text evidence="1">The sequence shown here is derived from an EMBL/GenBank/DDBJ whole genome shotgun (WGS) entry which is preliminary data.</text>
</comment>
<dbReference type="InterPro" id="IPR036388">
    <property type="entry name" value="WH-like_DNA-bd_sf"/>
</dbReference>
<dbReference type="Proteomes" id="UP000263486">
    <property type="component" value="Unassembled WGS sequence"/>
</dbReference>
<evidence type="ECO:0000313" key="2">
    <source>
        <dbReference type="Proteomes" id="UP000263486"/>
    </source>
</evidence>